<proteinExistence type="predicted"/>
<protein>
    <recommendedName>
        <fullName evidence="3">Methyltransferase FkbM domain-containing protein</fullName>
    </recommendedName>
</protein>
<evidence type="ECO:0000313" key="4">
    <source>
        <dbReference type="EMBL" id="GMI00487.1"/>
    </source>
</evidence>
<evidence type="ECO:0000259" key="3">
    <source>
        <dbReference type="Pfam" id="PF05050"/>
    </source>
</evidence>
<dbReference type="Gene3D" id="3.40.50.150">
    <property type="entry name" value="Vaccinia Virus protein VP39"/>
    <property type="match status" value="1"/>
</dbReference>
<dbReference type="SUPFAM" id="SSF53335">
    <property type="entry name" value="S-adenosyl-L-methionine-dependent methyltransferases"/>
    <property type="match status" value="1"/>
</dbReference>
<name>A0A9W7C5R5_9STRA</name>
<feature type="region of interest" description="Disordered" evidence="1">
    <location>
        <begin position="1"/>
        <end position="44"/>
    </location>
</feature>
<keyword evidence="2" id="KW-0472">Membrane</keyword>
<dbReference type="Proteomes" id="UP001165160">
    <property type="component" value="Unassembled WGS sequence"/>
</dbReference>
<evidence type="ECO:0000313" key="5">
    <source>
        <dbReference type="Proteomes" id="UP001165160"/>
    </source>
</evidence>
<dbReference type="Pfam" id="PF05050">
    <property type="entry name" value="Methyltransf_21"/>
    <property type="match status" value="1"/>
</dbReference>
<dbReference type="AlphaFoldDB" id="A0A9W7C5R5"/>
<feature type="compositionally biased region" description="Pro residues" evidence="1">
    <location>
        <begin position="19"/>
        <end position="32"/>
    </location>
</feature>
<gene>
    <name evidence="4" type="ORF">TrVE_jg11483</name>
</gene>
<comment type="caution">
    <text evidence="4">The sequence shown here is derived from an EMBL/GenBank/DDBJ whole genome shotgun (WGS) entry which is preliminary data.</text>
</comment>
<feature type="transmembrane region" description="Helical" evidence="2">
    <location>
        <begin position="53"/>
        <end position="74"/>
    </location>
</feature>
<keyword evidence="5" id="KW-1185">Reference proteome</keyword>
<sequence>MQLFRRAARSSENQDARHPPYPPHPTHNPHSPPAAQVDDKYAKPPPPSSNLTILSLVKCASVCCLFTVLLAFFLGEQLYRSISPLVDLNNLPITIDSDLGAKVLNWAKQGKLSGLLRETNDRIIVVQTSGGSIGRTLFDVSHSREAGYLIRRMGQRFNKNVGGPARVAGGFEELFPTGSLEFGRVVVDIGANDGLLSSNSFNLASLGWSTVLVEPNPEQLALAKNNQDPYIDVYGEGEQKACYVQAAMTPNDEDGMADLFVTSDAAEMESHLTSVQTQGQRDRASNIRGGAAYKKDKSTIRVKTLSVESLSKQCSIPYRFGVLSIDAEGAGDHILKSWLDNGFEPEYIIYEPMHTSGSKGKVMRNYLSDKGYRYMNRLGWNEMFERYPRCGAAEGQPVHNHDVKCFDPESKSVEEKSS</sequence>
<feature type="domain" description="Methyltransferase FkbM" evidence="3">
    <location>
        <begin position="188"/>
        <end position="374"/>
    </location>
</feature>
<dbReference type="InterPro" id="IPR029063">
    <property type="entry name" value="SAM-dependent_MTases_sf"/>
</dbReference>
<keyword evidence="2" id="KW-1133">Transmembrane helix</keyword>
<evidence type="ECO:0000256" key="2">
    <source>
        <dbReference type="SAM" id="Phobius"/>
    </source>
</evidence>
<dbReference type="InterPro" id="IPR006342">
    <property type="entry name" value="FkbM_mtfrase"/>
</dbReference>
<evidence type="ECO:0000256" key="1">
    <source>
        <dbReference type="SAM" id="MobiDB-lite"/>
    </source>
</evidence>
<keyword evidence="2" id="KW-0812">Transmembrane</keyword>
<dbReference type="EMBL" id="BRXX01000248">
    <property type="protein sequence ID" value="GMI00487.1"/>
    <property type="molecule type" value="Genomic_DNA"/>
</dbReference>
<organism evidence="4 5">
    <name type="scientific">Triparma verrucosa</name>
    <dbReference type="NCBI Taxonomy" id="1606542"/>
    <lineage>
        <taxon>Eukaryota</taxon>
        <taxon>Sar</taxon>
        <taxon>Stramenopiles</taxon>
        <taxon>Ochrophyta</taxon>
        <taxon>Bolidophyceae</taxon>
        <taxon>Parmales</taxon>
        <taxon>Triparmaceae</taxon>
        <taxon>Triparma</taxon>
    </lineage>
</organism>
<reference evidence="5" key="1">
    <citation type="journal article" date="2023" name="Commun. Biol.">
        <title>Genome analysis of Parmales, the sister group of diatoms, reveals the evolutionary specialization of diatoms from phago-mixotrophs to photoautotrophs.</title>
        <authorList>
            <person name="Ban H."/>
            <person name="Sato S."/>
            <person name="Yoshikawa S."/>
            <person name="Yamada K."/>
            <person name="Nakamura Y."/>
            <person name="Ichinomiya M."/>
            <person name="Sato N."/>
            <person name="Blanc-Mathieu R."/>
            <person name="Endo H."/>
            <person name="Kuwata A."/>
            <person name="Ogata H."/>
        </authorList>
    </citation>
    <scope>NUCLEOTIDE SEQUENCE [LARGE SCALE GENOMIC DNA]</scope>
    <source>
        <strain evidence="5">NIES 3699</strain>
    </source>
</reference>
<accession>A0A9W7C5R5</accession>